<protein>
    <submittedName>
        <fullName evidence="4">CLUMA_CG013200, isoform A</fullName>
    </submittedName>
</protein>
<feature type="chain" id="PRO_5013312173" evidence="3">
    <location>
        <begin position="20"/>
        <end position="134"/>
    </location>
</feature>
<dbReference type="Pfam" id="PF00379">
    <property type="entry name" value="Chitin_bind_4"/>
    <property type="match status" value="1"/>
</dbReference>
<keyword evidence="1 2" id="KW-0193">Cuticle</keyword>
<dbReference type="OrthoDB" id="6379191at2759"/>
<dbReference type="GO" id="GO:0062129">
    <property type="term" value="C:chitin-based extracellular matrix"/>
    <property type="evidence" value="ECO:0007669"/>
    <property type="project" value="TreeGrafter"/>
</dbReference>
<evidence type="ECO:0000256" key="1">
    <source>
        <dbReference type="ARBA" id="ARBA00022460"/>
    </source>
</evidence>
<dbReference type="AlphaFoldDB" id="A0A1J1IN42"/>
<dbReference type="STRING" id="568069.A0A1J1IN42"/>
<dbReference type="InterPro" id="IPR000618">
    <property type="entry name" value="Insect_cuticle"/>
</dbReference>
<dbReference type="PROSITE" id="PS00233">
    <property type="entry name" value="CHIT_BIND_RR_1"/>
    <property type="match status" value="1"/>
</dbReference>
<reference evidence="4 5" key="1">
    <citation type="submission" date="2015-04" db="EMBL/GenBank/DDBJ databases">
        <authorList>
            <person name="Syromyatnikov M.Y."/>
            <person name="Popov V.N."/>
        </authorList>
    </citation>
    <scope>NUCLEOTIDE SEQUENCE [LARGE SCALE GENOMIC DNA]</scope>
</reference>
<dbReference type="PROSITE" id="PS51155">
    <property type="entry name" value="CHIT_BIND_RR_2"/>
    <property type="match status" value="1"/>
</dbReference>
<dbReference type="PANTHER" id="PTHR10380:SF229">
    <property type="entry name" value="CUTICULAR PROTEIN 49AF, ISOFORM A"/>
    <property type="match status" value="1"/>
</dbReference>
<dbReference type="EMBL" id="CVRI01000054">
    <property type="protein sequence ID" value="CRK99897.1"/>
    <property type="molecule type" value="Genomic_DNA"/>
</dbReference>
<feature type="signal peptide" evidence="3">
    <location>
        <begin position="1"/>
        <end position="19"/>
    </location>
</feature>
<dbReference type="PRINTS" id="PR00947">
    <property type="entry name" value="CUTICLE"/>
</dbReference>
<evidence type="ECO:0000256" key="2">
    <source>
        <dbReference type="PROSITE-ProRule" id="PRU00497"/>
    </source>
</evidence>
<proteinExistence type="predicted"/>
<dbReference type="Proteomes" id="UP000183832">
    <property type="component" value="Unassembled WGS sequence"/>
</dbReference>
<accession>A0A1J1IN42</accession>
<evidence type="ECO:0000313" key="5">
    <source>
        <dbReference type="Proteomes" id="UP000183832"/>
    </source>
</evidence>
<gene>
    <name evidence="4" type="ORF">CLUMA_CG013200</name>
</gene>
<organism evidence="4 5">
    <name type="scientific">Clunio marinus</name>
    <dbReference type="NCBI Taxonomy" id="568069"/>
    <lineage>
        <taxon>Eukaryota</taxon>
        <taxon>Metazoa</taxon>
        <taxon>Ecdysozoa</taxon>
        <taxon>Arthropoda</taxon>
        <taxon>Hexapoda</taxon>
        <taxon>Insecta</taxon>
        <taxon>Pterygota</taxon>
        <taxon>Neoptera</taxon>
        <taxon>Endopterygota</taxon>
        <taxon>Diptera</taxon>
        <taxon>Nematocera</taxon>
        <taxon>Chironomoidea</taxon>
        <taxon>Chironomidae</taxon>
        <taxon>Clunio</taxon>
    </lineage>
</organism>
<dbReference type="InterPro" id="IPR050468">
    <property type="entry name" value="Cuticle_Struct_Prot"/>
</dbReference>
<sequence length="134" mass="14873">MKSLILLINTFVAVTLTFAQKQTIDDNKYRNIPIIALENKIEHDGSFRYSFENGDGTRAEQNGELKYVDNENAGEAVQGGYSYQGDDGKVYSLTYTADENGYRPVGDFLPTPPPIPPAIARAVEYLKSLPPPKQ</sequence>
<keyword evidence="3" id="KW-0732">Signal</keyword>
<name>A0A1J1IN42_9DIPT</name>
<dbReference type="GO" id="GO:0008010">
    <property type="term" value="F:structural constituent of chitin-based larval cuticle"/>
    <property type="evidence" value="ECO:0007669"/>
    <property type="project" value="TreeGrafter"/>
</dbReference>
<evidence type="ECO:0000313" key="4">
    <source>
        <dbReference type="EMBL" id="CRK99897.1"/>
    </source>
</evidence>
<dbReference type="InterPro" id="IPR031311">
    <property type="entry name" value="CHIT_BIND_RR_consensus"/>
</dbReference>
<evidence type="ECO:0000256" key="3">
    <source>
        <dbReference type="SAM" id="SignalP"/>
    </source>
</evidence>
<keyword evidence="5" id="KW-1185">Reference proteome</keyword>
<dbReference type="PANTHER" id="PTHR10380">
    <property type="entry name" value="CUTICLE PROTEIN"/>
    <property type="match status" value="1"/>
</dbReference>